<keyword evidence="1" id="KW-0472">Membrane</keyword>
<keyword evidence="3" id="KW-1185">Reference proteome</keyword>
<dbReference type="EMBL" id="JBEUKS010000004">
    <property type="protein sequence ID" value="MFC1439065.1"/>
    <property type="molecule type" value="Genomic_DNA"/>
</dbReference>
<sequence length="186" mass="20645">MADFTALYGLITGLGGAAFGGAASYFGPLRLYRRQDAVKRSEERSKALDDRTGRLIAFRGVTRTNIHYLKDVLRDLEAGRQIDPDAFESRSQELVAATWQAHDDLLKSQVSLISLEGPSPHIREATRLLREAMRHPSSEKLADARRNVVIADIARDHVVLHIIDLIERDSGGLVPVNASQARPRQP</sequence>
<evidence type="ECO:0000256" key="1">
    <source>
        <dbReference type="SAM" id="Phobius"/>
    </source>
</evidence>
<evidence type="ECO:0000313" key="2">
    <source>
        <dbReference type="EMBL" id="MFC1439065.1"/>
    </source>
</evidence>
<name>A0ABV6XLC1_9ACTN</name>
<evidence type="ECO:0000313" key="3">
    <source>
        <dbReference type="Proteomes" id="UP001592581"/>
    </source>
</evidence>
<comment type="caution">
    <text evidence="2">The sequence shown here is derived from an EMBL/GenBank/DDBJ whole genome shotgun (WGS) entry which is preliminary data.</text>
</comment>
<organism evidence="2 3">
    <name type="scientific">Streptacidiphilus jeojiensis</name>
    <dbReference type="NCBI Taxonomy" id="3229225"/>
    <lineage>
        <taxon>Bacteria</taxon>
        <taxon>Bacillati</taxon>
        <taxon>Actinomycetota</taxon>
        <taxon>Actinomycetes</taxon>
        <taxon>Kitasatosporales</taxon>
        <taxon>Streptomycetaceae</taxon>
        <taxon>Streptacidiphilus</taxon>
    </lineage>
</organism>
<feature type="transmembrane region" description="Helical" evidence="1">
    <location>
        <begin position="6"/>
        <end position="26"/>
    </location>
</feature>
<reference evidence="2 3" key="1">
    <citation type="submission" date="2024-06" db="EMBL/GenBank/DDBJ databases">
        <authorList>
            <person name="Lee S.D."/>
        </authorList>
    </citation>
    <scope>NUCLEOTIDE SEQUENCE [LARGE SCALE GENOMIC DNA]</scope>
    <source>
        <strain evidence="2 3">N1-10</strain>
    </source>
</reference>
<dbReference type="Proteomes" id="UP001592581">
    <property type="component" value="Unassembled WGS sequence"/>
</dbReference>
<dbReference type="RefSeq" id="WP_380564577.1">
    <property type="nucleotide sequence ID" value="NZ_JBEUKS010000004.1"/>
</dbReference>
<keyword evidence="1" id="KW-0812">Transmembrane</keyword>
<proteinExistence type="predicted"/>
<protein>
    <submittedName>
        <fullName evidence="2">Uncharacterized protein</fullName>
    </submittedName>
</protein>
<keyword evidence="1" id="KW-1133">Transmembrane helix</keyword>
<gene>
    <name evidence="2" type="ORF">ABUW04_12405</name>
</gene>
<accession>A0ABV6XLC1</accession>